<keyword evidence="1" id="KW-0472">Membrane</keyword>
<evidence type="ECO:0008006" key="4">
    <source>
        <dbReference type="Google" id="ProtNLM"/>
    </source>
</evidence>
<dbReference type="Proteomes" id="UP000245845">
    <property type="component" value="Unassembled WGS sequence"/>
</dbReference>
<feature type="transmembrane region" description="Helical" evidence="1">
    <location>
        <begin position="12"/>
        <end position="35"/>
    </location>
</feature>
<evidence type="ECO:0000256" key="1">
    <source>
        <dbReference type="SAM" id="Phobius"/>
    </source>
</evidence>
<organism evidence="2 3">
    <name type="scientific">Faecalicatena orotica</name>
    <dbReference type="NCBI Taxonomy" id="1544"/>
    <lineage>
        <taxon>Bacteria</taxon>
        <taxon>Bacillati</taxon>
        <taxon>Bacillota</taxon>
        <taxon>Clostridia</taxon>
        <taxon>Lachnospirales</taxon>
        <taxon>Lachnospiraceae</taxon>
        <taxon>Faecalicatena</taxon>
    </lineage>
</organism>
<dbReference type="RefSeq" id="WP_109732054.1">
    <property type="nucleotide sequence ID" value="NZ_BAAACK010000009.1"/>
</dbReference>
<keyword evidence="1" id="KW-0812">Transmembrane</keyword>
<gene>
    <name evidence="2" type="ORF">A8806_109129</name>
</gene>
<protein>
    <recommendedName>
        <fullName evidence="4">PilX N-terminal</fullName>
    </recommendedName>
</protein>
<dbReference type="OrthoDB" id="2061545at2"/>
<accession>A0A2Y9BFG4</accession>
<evidence type="ECO:0000313" key="2">
    <source>
        <dbReference type="EMBL" id="PWJ28249.1"/>
    </source>
</evidence>
<proteinExistence type="predicted"/>
<comment type="caution">
    <text evidence="2">The sequence shown here is derived from an EMBL/GenBank/DDBJ whole genome shotgun (WGS) entry which is preliminary data.</text>
</comment>
<name>A0A2Y9BFG4_9FIRM</name>
<dbReference type="EMBL" id="QGDL01000009">
    <property type="protein sequence ID" value="PWJ28249.1"/>
    <property type="molecule type" value="Genomic_DNA"/>
</dbReference>
<evidence type="ECO:0000313" key="3">
    <source>
        <dbReference type="Proteomes" id="UP000245845"/>
    </source>
</evidence>
<sequence>MKENQKKQDGSALIMVVCLLCVFAALSLSMTVMAYQTLSQSQQSATKEQCRISAITYSQVLEQEITSEKTTEIKTYLYNEIHGNTWPYYSQGKSGHEKEDAYRHLTTHLDSLATTKFGDMSSVMYWEMDGDYGEIVLVMIVTSEQHNQKYSVTTRYELKKPEDAGDEEWNLDTWKWVVTWQGL</sequence>
<keyword evidence="3" id="KW-1185">Reference proteome</keyword>
<keyword evidence="1" id="KW-1133">Transmembrane helix</keyword>
<dbReference type="AlphaFoldDB" id="A0A2Y9BFG4"/>
<reference evidence="2 3" key="1">
    <citation type="submission" date="2018-05" db="EMBL/GenBank/DDBJ databases">
        <title>The Hungate 1000. A catalogue of reference genomes from the rumen microbiome.</title>
        <authorList>
            <person name="Kelly W."/>
        </authorList>
    </citation>
    <scope>NUCLEOTIDE SEQUENCE [LARGE SCALE GENOMIC DNA]</scope>
    <source>
        <strain evidence="2 3">NLAE-zl-C242</strain>
    </source>
</reference>